<dbReference type="STRING" id="520764.AN618_23480"/>
<reference evidence="3 4" key="1">
    <citation type="submission" date="2015-12" db="EMBL/GenBank/DDBJ databases">
        <title>Draft genome sequnece of Fervidicola ferrireducens strain Y170.</title>
        <authorList>
            <person name="Patel B.K."/>
        </authorList>
    </citation>
    <scope>NUCLEOTIDE SEQUENCE [LARGE SCALE GENOMIC DNA]</scope>
    <source>
        <strain evidence="3 4">Y170</strain>
    </source>
</reference>
<comment type="caution">
    <text evidence="3">The sequence shown here is derived from an EMBL/GenBank/DDBJ whole genome shotgun (WGS) entry which is preliminary data.</text>
</comment>
<dbReference type="Proteomes" id="UP000070427">
    <property type="component" value="Unassembled WGS sequence"/>
</dbReference>
<gene>
    <name evidence="3" type="ORF">AN618_23480</name>
</gene>
<accession>A0A140L177</accession>
<evidence type="ECO:0000256" key="1">
    <source>
        <dbReference type="SAM" id="Phobius"/>
    </source>
</evidence>
<dbReference type="RefSeq" id="WP_066355403.1">
    <property type="nucleotide sequence ID" value="NZ_LOED01000053.1"/>
</dbReference>
<organism evidence="3 4">
    <name type="scientific">Fervidicola ferrireducens</name>
    <dbReference type="NCBI Taxonomy" id="520764"/>
    <lineage>
        <taxon>Bacteria</taxon>
        <taxon>Bacillati</taxon>
        <taxon>Bacillota</taxon>
        <taxon>Clostridia</taxon>
        <taxon>Thermosediminibacterales</taxon>
        <taxon>Thermosediminibacteraceae</taxon>
        <taxon>Fervidicola</taxon>
    </lineage>
</organism>
<dbReference type="AlphaFoldDB" id="A0A140L177"/>
<proteinExistence type="predicted"/>
<dbReference type="Pfam" id="PF07811">
    <property type="entry name" value="TadE"/>
    <property type="match status" value="1"/>
</dbReference>
<keyword evidence="1" id="KW-0812">Transmembrane</keyword>
<keyword evidence="4" id="KW-1185">Reference proteome</keyword>
<name>A0A140L177_9FIRM</name>
<feature type="domain" description="TadE-like" evidence="2">
    <location>
        <begin position="10"/>
        <end position="52"/>
    </location>
</feature>
<protein>
    <recommendedName>
        <fullName evidence="2">TadE-like domain-containing protein</fullName>
    </recommendedName>
</protein>
<evidence type="ECO:0000259" key="2">
    <source>
        <dbReference type="Pfam" id="PF07811"/>
    </source>
</evidence>
<dbReference type="EMBL" id="LOED01000053">
    <property type="protein sequence ID" value="KXG74302.1"/>
    <property type="molecule type" value="Genomic_DNA"/>
</dbReference>
<feature type="transmembrane region" description="Helical" evidence="1">
    <location>
        <begin position="12"/>
        <end position="36"/>
    </location>
</feature>
<dbReference type="InterPro" id="IPR012495">
    <property type="entry name" value="TadE-like_dom"/>
</dbReference>
<dbReference type="InParanoid" id="A0A140L177"/>
<keyword evidence="1" id="KW-1133">Transmembrane helix</keyword>
<sequence>MFSLIKKQNGQTMLEAAIVLPLIVFVMFAIIVYGFALNSKIAVITAAREGARTYAVYKNENLMRDSVEKQLKTAIPMSSSKFAQSFNKYSDIQYSVDPITKCVTVTVTFRQPTYIPGLMRLLGGGNIGNYFNLKGSAVFKLEP</sequence>
<evidence type="ECO:0000313" key="3">
    <source>
        <dbReference type="EMBL" id="KXG74302.1"/>
    </source>
</evidence>
<keyword evidence="1" id="KW-0472">Membrane</keyword>
<evidence type="ECO:0000313" key="4">
    <source>
        <dbReference type="Proteomes" id="UP000070427"/>
    </source>
</evidence>